<organism evidence="1 2">
    <name type="scientific">Nocardia cyriacigeorgica</name>
    <dbReference type="NCBI Taxonomy" id="135487"/>
    <lineage>
        <taxon>Bacteria</taxon>
        <taxon>Bacillati</taxon>
        <taxon>Actinomycetota</taxon>
        <taxon>Actinomycetes</taxon>
        <taxon>Mycobacteriales</taxon>
        <taxon>Nocardiaceae</taxon>
        <taxon>Nocardia</taxon>
    </lineage>
</organism>
<dbReference type="EMBL" id="VBUU01000002">
    <property type="protein sequence ID" value="TLG16544.1"/>
    <property type="molecule type" value="Genomic_DNA"/>
</dbReference>
<sequence>MRSRRTARPATPTAADPTAACARFGHHWRRASRRRTIGPARRCVRRYCRPRGYGWPCRWPRRYRRPTPCRRAVVRPRPAAGQGESMVRMRSHREVSWLNCGVPGSRRTAPIHRLWTTPTDVDKPSFTRAISMVVIHAVD</sequence>
<dbReference type="AlphaFoldDB" id="A0A5R8PJC3"/>
<evidence type="ECO:0000313" key="2">
    <source>
        <dbReference type="Proteomes" id="UP000308349"/>
    </source>
</evidence>
<evidence type="ECO:0000313" key="1">
    <source>
        <dbReference type="EMBL" id="TLG16544.1"/>
    </source>
</evidence>
<reference evidence="1 2" key="1">
    <citation type="submission" date="2019-05" db="EMBL/GenBank/DDBJ databases">
        <title>Genomes sequences of two Nocardia cyriacigeorgica environmental isolates, type strains Nocardia asteroides ATCC 19247 and Nocardia cyriacigeorgica DSM 44484.</title>
        <authorList>
            <person name="Vautrin F."/>
            <person name="Bergeron E."/>
            <person name="Dubost A."/>
            <person name="Abrouk D."/>
            <person name="Rodriguez Nava V."/>
            <person name="Pujic P."/>
        </authorList>
    </citation>
    <scope>NUCLEOTIDE SEQUENCE [LARGE SCALE GENOMIC DNA]</scope>
    <source>
        <strain evidence="1 2">EML 1456</strain>
    </source>
</reference>
<accession>A0A5R8PJC3</accession>
<protein>
    <submittedName>
        <fullName evidence="1">Uncharacterized protein</fullName>
    </submittedName>
</protein>
<name>A0A5R8PJC3_9NOCA</name>
<dbReference type="Proteomes" id="UP000308349">
    <property type="component" value="Unassembled WGS sequence"/>
</dbReference>
<gene>
    <name evidence="1" type="ORF">FEK35_04705</name>
</gene>
<proteinExistence type="predicted"/>
<comment type="caution">
    <text evidence="1">The sequence shown here is derived from an EMBL/GenBank/DDBJ whole genome shotgun (WGS) entry which is preliminary data.</text>
</comment>